<keyword evidence="3" id="KW-1185">Reference proteome</keyword>
<comment type="caution">
    <text evidence="2">The sequence shown here is derived from an EMBL/GenBank/DDBJ whole genome shotgun (WGS) entry which is preliminary data.</text>
</comment>
<keyword evidence="1" id="KW-0472">Membrane</keyword>
<keyword evidence="1" id="KW-1133">Transmembrane helix</keyword>
<feature type="transmembrane region" description="Helical" evidence="1">
    <location>
        <begin position="17"/>
        <end position="38"/>
    </location>
</feature>
<evidence type="ECO:0000256" key="1">
    <source>
        <dbReference type="SAM" id="Phobius"/>
    </source>
</evidence>
<organism evidence="2 3">
    <name type="scientific">Flavobacterium alvei</name>
    <dbReference type="NCBI Taxonomy" id="2080416"/>
    <lineage>
        <taxon>Bacteria</taxon>
        <taxon>Pseudomonadati</taxon>
        <taxon>Bacteroidota</taxon>
        <taxon>Flavobacteriia</taxon>
        <taxon>Flavobacteriales</taxon>
        <taxon>Flavobacteriaceae</taxon>
        <taxon>Flavobacterium</taxon>
    </lineage>
</organism>
<reference evidence="2 3" key="1">
    <citation type="submission" date="2018-01" db="EMBL/GenBank/DDBJ databases">
        <authorList>
            <person name="Gaut B.S."/>
            <person name="Morton B.R."/>
            <person name="Clegg M.T."/>
            <person name="Duvall M.R."/>
        </authorList>
    </citation>
    <scope>NUCLEOTIDE SEQUENCE [LARGE SCALE GENOMIC DNA]</scope>
    <source>
        <strain evidence="2 3">HR-AY</strain>
    </source>
</reference>
<dbReference type="EMBL" id="PQVG01000011">
    <property type="protein sequence ID" value="POY36503.1"/>
    <property type="molecule type" value="Genomic_DNA"/>
</dbReference>
<evidence type="ECO:0000313" key="2">
    <source>
        <dbReference type="EMBL" id="POY36503.1"/>
    </source>
</evidence>
<proteinExistence type="predicted"/>
<keyword evidence="1" id="KW-0812">Transmembrane</keyword>
<dbReference type="Proteomes" id="UP000237310">
    <property type="component" value="Unassembled WGS sequence"/>
</dbReference>
<name>A0A2S5A313_9FLAO</name>
<sequence length="66" mass="7794">MVFFENKAKGLKTIKKVILCLISFNYDFVLINLLSVSYKKNYQFKYNLFFYFTVFSLKTISSSISP</sequence>
<protein>
    <submittedName>
        <fullName evidence="2">Uncharacterized protein</fullName>
    </submittedName>
</protein>
<accession>A0A2S5A313</accession>
<gene>
    <name evidence="2" type="ORF">C3L50_15355</name>
</gene>
<dbReference type="AlphaFoldDB" id="A0A2S5A313"/>
<evidence type="ECO:0000313" key="3">
    <source>
        <dbReference type="Proteomes" id="UP000237310"/>
    </source>
</evidence>